<keyword evidence="2" id="KW-1185">Reference proteome</keyword>
<dbReference type="HOGENOM" id="CLU_2478707_0_0_9"/>
<reference evidence="1 2" key="1">
    <citation type="submission" date="2010-08" db="EMBL/GenBank/DDBJ databases">
        <authorList>
            <consortium name="US DOE Joint Genome Institute (JGI-PGF)"/>
            <person name="Lucas S."/>
            <person name="Copeland A."/>
            <person name="Lapidus A."/>
            <person name="Cheng J.-F."/>
            <person name="Bruce D."/>
            <person name="Goodwin L."/>
            <person name="Pitluck S."/>
            <person name="Land M.L."/>
            <person name="Hauser L."/>
            <person name="Chang Y.-J."/>
            <person name="Anderson I.J."/>
            <person name="Johnson E."/>
            <person name="Mulhopadhyay B."/>
            <person name="Kyrpides N."/>
            <person name="Woyke T.J."/>
        </authorList>
    </citation>
    <scope>NUCLEOTIDE SEQUENCE [LARGE SCALE GENOMIC DNA]</scope>
    <source>
        <strain evidence="1 2">6</strain>
    </source>
</reference>
<protein>
    <submittedName>
        <fullName evidence="1">Uncharacterized protein</fullName>
    </submittedName>
</protein>
<dbReference type="AlphaFoldDB" id="I5ATE3"/>
<proteinExistence type="predicted"/>
<accession>I5ATE3</accession>
<organism evidence="1 2">
    <name type="scientific">Eubacterium cellulosolvens (strain ATCC 43171 / JCM 9499 / 6)</name>
    <name type="common">Cillobacterium cellulosolvens</name>
    <dbReference type="NCBI Taxonomy" id="633697"/>
    <lineage>
        <taxon>Bacteria</taxon>
        <taxon>Bacillati</taxon>
        <taxon>Bacillota</taxon>
        <taxon>Clostridia</taxon>
        <taxon>Eubacteriales</taxon>
        <taxon>Eubacteriaceae</taxon>
        <taxon>Eubacterium</taxon>
    </lineage>
</organism>
<dbReference type="Proteomes" id="UP000005753">
    <property type="component" value="Chromosome"/>
</dbReference>
<reference evidence="1 2" key="2">
    <citation type="submission" date="2012-02" db="EMBL/GenBank/DDBJ databases">
        <title>Improved High-Quality Draft sequence of Eubacterium cellulosolvens 6.</title>
        <authorList>
            <consortium name="US DOE Joint Genome Institute"/>
            <person name="Lucas S."/>
            <person name="Han J."/>
            <person name="Lapidus A."/>
            <person name="Cheng J.-F."/>
            <person name="Goodwin L."/>
            <person name="Pitluck S."/>
            <person name="Peters L."/>
            <person name="Mikhailova N."/>
            <person name="Gu W."/>
            <person name="Detter J.C."/>
            <person name="Han C."/>
            <person name="Tapia R."/>
            <person name="Land M."/>
            <person name="Hauser L."/>
            <person name="Kyrpides N."/>
            <person name="Ivanova N."/>
            <person name="Pagani I."/>
            <person name="Johnson E."/>
            <person name="Mukhopadhyay B."/>
            <person name="Anderson I."/>
            <person name="Woyke T."/>
        </authorList>
    </citation>
    <scope>NUCLEOTIDE SEQUENCE [LARGE SCALE GENOMIC DNA]</scope>
    <source>
        <strain evidence="1 2">6</strain>
    </source>
</reference>
<evidence type="ECO:0000313" key="1">
    <source>
        <dbReference type="EMBL" id="EIM57066.1"/>
    </source>
</evidence>
<evidence type="ECO:0000313" key="2">
    <source>
        <dbReference type="Proteomes" id="UP000005753"/>
    </source>
</evidence>
<gene>
    <name evidence="1" type="ORF">EubceDRAFT1_1250</name>
</gene>
<name>I5ATE3_EUBC6</name>
<sequence>MRNIAAAAPFLWHKDSGELAEGLLRKQRALSNRTANGASCRFRHMSKHNENGAKTHAFHRKYLCMISNDFDNLRPEKYAINGKRKYF</sequence>
<dbReference type="STRING" id="633697.EubceDRAFT1_1250"/>
<dbReference type="EMBL" id="CM001487">
    <property type="protein sequence ID" value="EIM57066.1"/>
    <property type="molecule type" value="Genomic_DNA"/>
</dbReference>